<name>A0AA91T3Z9_CLALS</name>
<proteinExistence type="predicted"/>
<dbReference type="OMA" id="NAPNSVY"/>
<dbReference type="GO" id="GO:0070682">
    <property type="term" value="P:proteasome regulatory particle assembly"/>
    <property type="evidence" value="ECO:0007669"/>
    <property type="project" value="InterPro"/>
</dbReference>
<evidence type="ECO:0000313" key="3">
    <source>
        <dbReference type="Proteomes" id="UP000195602"/>
    </source>
</evidence>
<organism evidence="2 3">
    <name type="scientific">Clavispora lusitaniae</name>
    <name type="common">Candida lusitaniae</name>
    <dbReference type="NCBI Taxonomy" id="36911"/>
    <lineage>
        <taxon>Eukaryota</taxon>
        <taxon>Fungi</taxon>
        <taxon>Dikarya</taxon>
        <taxon>Ascomycota</taxon>
        <taxon>Saccharomycotina</taxon>
        <taxon>Pichiomycetes</taxon>
        <taxon>Metschnikowiaceae</taxon>
        <taxon>Clavispora</taxon>
    </lineage>
</organism>
<gene>
    <name evidence="2" type="ORF">A9F13_01g02783</name>
</gene>
<dbReference type="Proteomes" id="UP000195602">
    <property type="component" value="Unassembled WGS sequence"/>
</dbReference>
<keyword evidence="1" id="KW-0175">Coiled coil</keyword>
<sequence>MSSSPITLCDFKNALKDLSDEQLLSVLSQLQLSLKKLQETNDELSKEIESTTDAGDLKLFEETIEENKVVIENQQKRLTTLESELKIRGFPRESEQGMYL</sequence>
<evidence type="ECO:0000256" key="1">
    <source>
        <dbReference type="SAM" id="Coils"/>
    </source>
</evidence>
<accession>A0AA91T3Z9</accession>
<evidence type="ECO:0000313" key="2">
    <source>
        <dbReference type="EMBL" id="OVF10849.1"/>
    </source>
</evidence>
<dbReference type="EMBL" id="LYUB02000001">
    <property type="protein sequence ID" value="OVF10849.1"/>
    <property type="molecule type" value="Genomic_DNA"/>
</dbReference>
<dbReference type="AlphaFoldDB" id="A0AA91T3Z9"/>
<dbReference type="KEGG" id="clus:A9F13_01g02783"/>
<feature type="coiled-coil region" evidence="1">
    <location>
        <begin position="27"/>
        <end position="84"/>
    </location>
</feature>
<dbReference type="GO" id="GO:0030674">
    <property type="term" value="F:protein-macromolecule adaptor activity"/>
    <property type="evidence" value="ECO:0007669"/>
    <property type="project" value="TreeGrafter"/>
</dbReference>
<protein>
    <submittedName>
        <fullName evidence="2">Translation machinery-associated protein</fullName>
    </submittedName>
</protein>
<dbReference type="InterPro" id="IPR038966">
    <property type="entry name" value="TMA17"/>
</dbReference>
<dbReference type="PANTHER" id="PTHR40422">
    <property type="entry name" value="TRANSLATION MACHINERY-ASSOCIATED PROTEIN 17"/>
    <property type="match status" value="1"/>
</dbReference>
<reference evidence="2 3" key="1">
    <citation type="submission" date="2017-04" db="EMBL/GenBank/DDBJ databases">
        <title>Draft genome of the yeast Clavispora lusitaniae type strain CBS 6936.</title>
        <authorList>
            <person name="Durrens P."/>
            <person name="Klopp C."/>
            <person name="Biteau N."/>
            <person name="Fitton-Ouhabi V."/>
            <person name="Dementhon K."/>
            <person name="Accoceberry I."/>
            <person name="Sherman D.J."/>
            <person name="Noel T."/>
        </authorList>
    </citation>
    <scope>NUCLEOTIDE SEQUENCE [LARGE SCALE GENOMIC DNA]</scope>
    <source>
        <strain evidence="2 3">CBS 6936</strain>
    </source>
</reference>
<dbReference type="PANTHER" id="PTHR40422:SF1">
    <property type="entry name" value="TRANSLATION MACHINERY-ASSOCIATED PROTEIN 17"/>
    <property type="match status" value="1"/>
</dbReference>
<comment type="caution">
    <text evidence="2">The sequence shown here is derived from an EMBL/GenBank/DDBJ whole genome shotgun (WGS) entry which is preliminary data.</text>
</comment>